<evidence type="ECO:0000313" key="2">
    <source>
        <dbReference type="Proteomes" id="UP000184364"/>
    </source>
</evidence>
<proteinExistence type="predicted"/>
<sequence length="247" mass="29684">MIKMNKLYILITICLSYFINAQLSMQEQNAKIMKQENSLYSELMMESQQIDLKKINKIVLNSINRDSLTKPNLVFIIEPLDPAPLDYLDVMEQVSSRIKNPYFNQAIFWNKKNIKFLTRKLKKNLIPYKSKNGFFTFGYFTKENKRLIKINDEGYIKNHILEQKEGKIMTIKDNTILEEKIMYFPYGSQSLLLKQNGDYTNFDRIRIGFENHFNKIIVFEISYNYNPRKERFVYQYINNKWKRKTEL</sequence>
<reference evidence="2" key="1">
    <citation type="submission" date="2016-11" db="EMBL/GenBank/DDBJ databases">
        <authorList>
            <person name="Varghese N."/>
            <person name="Submissions S."/>
        </authorList>
    </citation>
    <scope>NUCLEOTIDE SEQUENCE [LARGE SCALE GENOMIC DNA]</scope>
    <source>
        <strain evidence="2">DSM 26899</strain>
    </source>
</reference>
<organism evidence="1 2">
    <name type="scientific">Chryseobacterium polytrichastri</name>
    <dbReference type="NCBI Taxonomy" id="1302687"/>
    <lineage>
        <taxon>Bacteria</taxon>
        <taxon>Pseudomonadati</taxon>
        <taxon>Bacteroidota</taxon>
        <taxon>Flavobacteriia</taxon>
        <taxon>Flavobacteriales</taxon>
        <taxon>Weeksellaceae</taxon>
        <taxon>Chryseobacterium group</taxon>
        <taxon>Chryseobacterium</taxon>
    </lineage>
</organism>
<accession>A0A1M7C521</accession>
<keyword evidence="2" id="KW-1185">Reference proteome</keyword>
<dbReference type="EMBL" id="FRAV01000021">
    <property type="protein sequence ID" value="SHL62310.1"/>
    <property type="molecule type" value="Genomic_DNA"/>
</dbReference>
<dbReference type="Proteomes" id="UP000184364">
    <property type="component" value="Unassembled WGS sequence"/>
</dbReference>
<protein>
    <submittedName>
        <fullName evidence="1">Uncharacterized protein</fullName>
    </submittedName>
</protein>
<dbReference type="STRING" id="1302687.SAMN05444267_102148"/>
<dbReference type="AlphaFoldDB" id="A0A1M7C521"/>
<evidence type="ECO:0000313" key="1">
    <source>
        <dbReference type="EMBL" id="SHL62310.1"/>
    </source>
</evidence>
<name>A0A1M7C521_9FLAO</name>
<gene>
    <name evidence="1" type="ORF">SAMN05444267_102148</name>
</gene>